<name>A0A1L6RCW3_9LACO</name>
<dbReference type="Pfam" id="PF07997">
    <property type="entry name" value="DUF1694"/>
    <property type="match status" value="1"/>
</dbReference>
<feature type="region of interest" description="Disordered" evidence="1">
    <location>
        <begin position="1"/>
        <end position="20"/>
    </location>
</feature>
<dbReference type="KEGG" id="wjo:FOL01_1507"/>
<dbReference type="PIRSF" id="PIRSF034303">
    <property type="entry name" value="DUF1694"/>
    <property type="match status" value="1"/>
</dbReference>
<dbReference type="Gene3D" id="3.30.1330.30">
    <property type="match status" value="1"/>
</dbReference>
<dbReference type="STRING" id="1631871.FOL01_1507"/>
<accession>A0A1L6RCW3</accession>
<reference evidence="2 3" key="1">
    <citation type="submission" date="2016-02" db="EMBL/GenBank/DDBJ databases">
        <title>Complete Genome Sequence of Weissella jogaejeotgali FOL01.</title>
        <authorList>
            <person name="Lee J.-H."/>
            <person name="Ku H.-J."/>
        </authorList>
    </citation>
    <scope>NUCLEOTIDE SEQUENCE [LARGE SCALE GENOMIC DNA]</scope>
    <source>
        <strain evidence="2 3">FOL01</strain>
    </source>
</reference>
<protein>
    <submittedName>
        <fullName evidence="2">DUF1694 domain-containing protein</fullName>
    </submittedName>
</protein>
<dbReference type="AlphaFoldDB" id="A0A1L6RCW3"/>
<dbReference type="InterPro" id="IPR012543">
    <property type="entry name" value="DUF1694"/>
</dbReference>
<evidence type="ECO:0000256" key="1">
    <source>
        <dbReference type="SAM" id="MobiDB-lite"/>
    </source>
</evidence>
<feature type="compositionally biased region" description="Basic and acidic residues" evidence="1">
    <location>
        <begin position="126"/>
        <end position="139"/>
    </location>
</feature>
<feature type="region of interest" description="Disordered" evidence="1">
    <location>
        <begin position="119"/>
        <end position="149"/>
    </location>
</feature>
<dbReference type="InterPro" id="IPR029064">
    <property type="entry name" value="Ribosomal_eL30-like_sf"/>
</dbReference>
<evidence type="ECO:0000313" key="2">
    <source>
        <dbReference type="EMBL" id="APS42366.1"/>
    </source>
</evidence>
<gene>
    <name evidence="2" type="ORF">FOL01_1507</name>
</gene>
<feature type="compositionally biased region" description="Basic residues" evidence="1">
    <location>
        <begin position="140"/>
        <end position="149"/>
    </location>
</feature>
<dbReference type="SUPFAM" id="SSF160515">
    <property type="entry name" value="YueI-like"/>
    <property type="match status" value="1"/>
</dbReference>
<organism evidence="2 3">
    <name type="scientific">Weissella jogaejeotgali</name>
    <dbReference type="NCBI Taxonomy" id="1631871"/>
    <lineage>
        <taxon>Bacteria</taxon>
        <taxon>Bacillati</taxon>
        <taxon>Bacillota</taxon>
        <taxon>Bacilli</taxon>
        <taxon>Lactobacillales</taxon>
        <taxon>Lactobacillaceae</taxon>
        <taxon>Weissella</taxon>
    </lineage>
</organism>
<proteinExistence type="predicted"/>
<dbReference type="RefSeq" id="WP_075270114.1">
    <property type="nucleotide sequence ID" value="NZ_CP014332.1"/>
</dbReference>
<dbReference type="OrthoDB" id="95278at2"/>
<dbReference type="Proteomes" id="UP000185473">
    <property type="component" value="Chromosome"/>
</dbReference>
<evidence type="ECO:0000313" key="3">
    <source>
        <dbReference type="Proteomes" id="UP000185473"/>
    </source>
</evidence>
<keyword evidence="3" id="KW-1185">Reference proteome</keyword>
<sequence length="149" mass="17144">MAKQEMDPHVQNGLYGTPEINPDEKHQYLGNFRERVYALQKRATVGDSRYLQAWEEQLEAHPDAVLYLNGHIDSDVLNQYMKLAAKHQSKFTLKTDAIYDQSDIVVVLAGHSAVHQEPVSIEETITDDKDSQDSDDQTKPKKPWYKKLF</sequence>
<dbReference type="EMBL" id="CP014332">
    <property type="protein sequence ID" value="APS42366.1"/>
    <property type="molecule type" value="Genomic_DNA"/>
</dbReference>